<keyword evidence="2" id="KW-0732">Signal</keyword>
<reference evidence="3 4" key="1">
    <citation type="submission" date="2023-07" db="EMBL/GenBank/DDBJ databases">
        <title>Sorghum-associated microbial communities from plants grown in Nebraska, USA.</title>
        <authorList>
            <person name="Schachtman D."/>
        </authorList>
    </citation>
    <scope>NUCLEOTIDE SEQUENCE [LARGE SCALE GENOMIC DNA]</scope>
    <source>
        <strain evidence="3 4">BE313</strain>
    </source>
</reference>
<accession>A0ABU2CAL2</accession>
<dbReference type="Pfam" id="PF11304">
    <property type="entry name" value="DUF3106"/>
    <property type="match status" value="1"/>
</dbReference>
<feature type="chain" id="PRO_5046353450" description="DUF3106 domain-containing protein" evidence="2">
    <location>
        <begin position="19"/>
        <end position="213"/>
    </location>
</feature>
<dbReference type="Proteomes" id="UP001180487">
    <property type="component" value="Unassembled WGS sequence"/>
</dbReference>
<proteinExistence type="predicted"/>
<feature type="signal peptide" evidence="2">
    <location>
        <begin position="1"/>
        <end position="18"/>
    </location>
</feature>
<organism evidence="3 4">
    <name type="scientific">Rhodoferax ferrireducens</name>
    <dbReference type="NCBI Taxonomy" id="192843"/>
    <lineage>
        <taxon>Bacteria</taxon>
        <taxon>Pseudomonadati</taxon>
        <taxon>Pseudomonadota</taxon>
        <taxon>Betaproteobacteria</taxon>
        <taxon>Burkholderiales</taxon>
        <taxon>Comamonadaceae</taxon>
        <taxon>Rhodoferax</taxon>
    </lineage>
</organism>
<comment type="caution">
    <text evidence="3">The sequence shown here is derived from an EMBL/GenBank/DDBJ whole genome shotgun (WGS) entry which is preliminary data.</text>
</comment>
<feature type="region of interest" description="Disordered" evidence="1">
    <location>
        <begin position="157"/>
        <end position="188"/>
    </location>
</feature>
<dbReference type="RefSeq" id="WP_310374391.1">
    <property type="nucleotide sequence ID" value="NZ_JAVDXT010000002.1"/>
</dbReference>
<gene>
    <name evidence="3" type="ORF">J2X19_003042</name>
</gene>
<dbReference type="EMBL" id="JAVDXT010000002">
    <property type="protein sequence ID" value="MDR7378363.1"/>
    <property type="molecule type" value="Genomic_DNA"/>
</dbReference>
<evidence type="ECO:0008006" key="5">
    <source>
        <dbReference type="Google" id="ProtNLM"/>
    </source>
</evidence>
<feature type="region of interest" description="Disordered" evidence="1">
    <location>
        <begin position="194"/>
        <end position="213"/>
    </location>
</feature>
<name>A0ABU2CAL2_9BURK</name>
<keyword evidence="4" id="KW-1185">Reference proteome</keyword>
<dbReference type="InterPro" id="IPR021455">
    <property type="entry name" value="DUF3106"/>
</dbReference>
<evidence type="ECO:0000256" key="2">
    <source>
        <dbReference type="SAM" id="SignalP"/>
    </source>
</evidence>
<protein>
    <recommendedName>
        <fullName evidence="5">DUF3106 domain-containing protein</fullName>
    </recommendedName>
</protein>
<feature type="compositionally biased region" description="Polar residues" evidence="1">
    <location>
        <begin position="203"/>
        <end position="213"/>
    </location>
</feature>
<evidence type="ECO:0000313" key="3">
    <source>
        <dbReference type="EMBL" id="MDR7378363.1"/>
    </source>
</evidence>
<evidence type="ECO:0000313" key="4">
    <source>
        <dbReference type="Proteomes" id="UP001180487"/>
    </source>
</evidence>
<sequence length="213" mass="23125">MAGLVWVGLALAGSPAWAQTAAPASIPLAKASAADQKPLWKELTPAQQVALQPLASHWNDISAGQKRKWLALSLNFAKMSPDEQTKLHERMLDWGSLSPTQRSQARLNFAETKRLAPTEKQAKWEAYQTLDPEEKEKLAKNVRNKLPGAATAVKLVPQQKLATVPPARKDEPKGPSIATAPHQINPKTLLPLPVQRMDAARPQASNPPATNAP</sequence>
<evidence type="ECO:0000256" key="1">
    <source>
        <dbReference type="SAM" id="MobiDB-lite"/>
    </source>
</evidence>